<evidence type="ECO:0000313" key="5">
    <source>
        <dbReference type="EMBL" id="SEM92460.1"/>
    </source>
</evidence>
<keyword evidence="2" id="KW-0408">Iron</keyword>
<dbReference type="OrthoDB" id="9785699at2"/>
<evidence type="ECO:0000313" key="6">
    <source>
        <dbReference type="Proteomes" id="UP000199695"/>
    </source>
</evidence>
<reference evidence="5 6" key="1">
    <citation type="submission" date="2016-10" db="EMBL/GenBank/DDBJ databases">
        <authorList>
            <person name="de Groot N.N."/>
        </authorList>
    </citation>
    <scope>NUCLEOTIDE SEQUENCE [LARGE SCALE GENOMIC DNA]</scope>
    <source>
        <strain evidence="5 6">DSM 46701</strain>
    </source>
</reference>
<keyword evidence="1" id="KW-0479">Metal-binding</keyword>
<protein>
    <submittedName>
        <fullName evidence="5">DNA repair photolyase</fullName>
    </submittedName>
</protein>
<evidence type="ECO:0000256" key="1">
    <source>
        <dbReference type="ARBA" id="ARBA00022723"/>
    </source>
</evidence>
<name>A0A1H8CBS3_9BACL</name>
<feature type="domain" description="Radical SAM core" evidence="4">
    <location>
        <begin position="20"/>
        <end position="243"/>
    </location>
</feature>
<evidence type="ECO:0000256" key="2">
    <source>
        <dbReference type="ARBA" id="ARBA00023004"/>
    </source>
</evidence>
<sequence>MKIDYSRKIPKTILTPATGYLTGYNYTLNPYTGCAFACSYCYVRRMPIALFRGQEWGTWVEMKQHATELLRRDLKKAKKKGPVTIFMSSSTDPYQPLEYKEQVTRALLEVMAVNQPDFLFVQTRSPLVTRDIDLFAELKDRIRISVTVETDLEEIRKTFTPFAPPIAARLQALKRLRAAGLPVQATLSPVLPFSKKFPGKLAEIVDRVCVDDYFRGDGSGGRRTEKLGIRRIYERLHLEEWYQKETIEKVVEELKETFDESRILLSQQGFLP</sequence>
<dbReference type="PANTHER" id="PTHR43432">
    <property type="entry name" value="SLR0285 PROTEIN"/>
    <property type="match status" value="1"/>
</dbReference>
<dbReference type="PROSITE" id="PS51918">
    <property type="entry name" value="RADICAL_SAM"/>
    <property type="match status" value="1"/>
</dbReference>
<dbReference type="InterPro" id="IPR006638">
    <property type="entry name" value="Elp3/MiaA/NifB-like_rSAM"/>
</dbReference>
<dbReference type="InterPro" id="IPR040086">
    <property type="entry name" value="MJ0683-like"/>
</dbReference>
<dbReference type="Pfam" id="PF04055">
    <property type="entry name" value="Radical_SAM"/>
    <property type="match status" value="1"/>
</dbReference>
<dbReference type="SUPFAM" id="SSF102114">
    <property type="entry name" value="Radical SAM enzymes"/>
    <property type="match status" value="1"/>
</dbReference>
<dbReference type="GO" id="GO:0016829">
    <property type="term" value="F:lyase activity"/>
    <property type="evidence" value="ECO:0007669"/>
    <property type="project" value="UniProtKB-KW"/>
</dbReference>
<dbReference type="SFLD" id="SFLDS00029">
    <property type="entry name" value="Radical_SAM"/>
    <property type="match status" value="1"/>
</dbReference>
<dbReference type="STRING" id="1173111.SAMN05444955_103195"/>
<dbReference type="Proteomes" id="UP000199695">
    <property type="component" value="Unassembled WGS sequence"/>
</dbReference>
<dbReference type="InterPro" id="IPR007197">
    <property type="entry name" value="rSAM"/>
</dbReference>
<dbReference type="Gene3D" id="3.80.30.30">
    <property type="match status" value="1"/>
</dbReference>
<keyword evidence="5" id="KW-0456">Lyase</keyword>
<dbReference type="GO" id="GO:0046872">
    <property type="term" value="F:metal ion binding"/>
    <property type="evidence" value="ECO:0007669"/>
    <property type="project" value="UniProtKB-KW"/>
</dbReference>
<dbReference type="InterPro" id="IPR058240">
    <property type="entry name" value="rSAM_sf"/>
</dbReference>
<keyword evidence="3" id="KW-0411">Iron-sulfur</keyword>
<organism evidence="5 6">
    <name type="scientific">Lihuaxuella thermophila</name>
    <dbReference type="NCBI Taxonomy" id="1173111"/>
    <lineage>
        <taxon>Bacteria</taxon>
        <taxon>Bacillati</taxon>
        <taxon>Bacillota</taxon>
        <taxon>Bacilli</taxon>
        <taxon>Bacillales</taxon>
        <taxon>Thermoactinomycetaceae</taxon>
        <taxon>Lihuaxuella</taxon>
    </lineage>
</organism>
<dbReference type="CDD" id="cd01335">
    <property type="entry name" value="Radical_SAM"/>
    <property type="match status" value="1"/>
</dbReference>
<dbReference type="EMBL" id="FOCQ01000003">
    <property type="protein sequence ID" value="SEM92460.1"/>
    <property type="molecule type" value="Genomic_DNA"/>
</dbReference>
<dbReference type="GO" id="GO:0051536">
    <property type="term" value="F:iron-sulfur cluster binding"/>
    <property type="evidence" value="ECO:0007669"/>
    <property type="project" value="UniProtKB-KW"/>
</dbReference>
<dbReference type="SMART" id="SM00729">
    <property type="entry name" value="Elp3"/>
    <property type="match status" value="1"/>
</dbReference>
<dbReference type="AlphaFoldDB" id="A0A1H8CBS3"/>
<keyword evidence="6" id="KW-1185">Reference proteome</keyword>
<gene>
    <name evidence="5" type="ORF">SAMN05444955_103195</name>
</gene>
<dbReference type="RefSeq" id="WP_089966028.1">
    <property type="nucleotide sequence ID" value="NZ_FOCQ01000003.1"/>
</dbReference>
<dbReference type="SFLD" id="SFLDG01084">
    <property type="entry name" value="Uncharacterised_Radical_SAM_Su"/>
    <property type="match status" value="1"/>
</dbReference>
<proteinExistence type="predicted"/>
<evidence type="ECO:0000256" key="3">
    <source>
        <dbReference type="ARBA" id="ARBA00023014"/>
    </source>
</evidence>
<evidence type="ECO:0000259" key="4">
    <source>
        <dbReference type="PROSITE" id="PS51918"/>
    </source>
</evidence>
<accession>A0A1H8CBS3</accession>
<dbReference type="PANTHER" id="PTHR43432:SF3">
    <property type="entry name" value="SLR0285 PROTEIN"/>
    <property type="match status" value="1"/>
</dbReference>